<name>A0A2S6HQA6_9FIRM</name>
<keyword evidence="1" id="KW-0812">Transmembrane</keyword>
<sequence>MTKYKYTHVYRLCTIAFSSIILMLHMASLGFVYRSLDILLKANDITSNEVKKLMLSQADNMKRYSGYFTNSFFISCYIFFIFTGVVLLLRKIKLKDLLIGDLIFYNIQVVGIGVFIQLFNVYGLTEGYGRLRTIFRHELLWLIIIVPIMIRLLYDIVKNHNNSLRKNES</sequence>
<reference evidence="2 3" key="1">
    <citation type="submission" date="2018-02" db="EMBL/GenBank/DDBJ databases">
        <title>Genomic Encyclopedia of Archaeal and Bacterial Type Strains, Phase II (KMG-II): from individual species to whole genera.</title>
        <authorList>
            <person name="Goeker M."/>
        </authorList>
    </citation>
    <scope>NUCLEOTIDE SEQUENCE [LARGE SCALE GENOMIC DNA]</scope>
    <source>
        <strain evidence="2 3">DSM 3808</strain>
    </source>
</reference>
<feature type="transmembrane region" description="Helical" evidence="1">
    <location>
        <begin position="12"/>
        <end position="33"/>
    </location>
</feature>
<dbReference type="Proteomes" id="UP000237749">
    <property type="component" value="Unassembled WGS sequence"/>
</dbReference>
<comment type="caution">
    <text evidence="2">The sequence shown here is derived from an EMBL/GenBank/DDBJ whole genome shotgun (WGS) entry which is preliminary data.</text>
</comment>
<keyword evidence="1" id="KW-1133">Transmembrane helix</keyword>
<feature type="transmembrane region" description="Helical" evidence="1">
    <location>
        <begin position="139"/>
        <end position="157"/>
    </location>
</feature>
<evidence type="ECO:0000256" key="1">
    <source>
        <dbReference type="SAM" id="Phobius"/>
    </source>
</evidence>
<keyword evidence="3" id="KW-1185">Reference proteome</keyword>
<dbReference type="AlphaFoldDB" id="A0A2S6HQA6"/>
<protein>
    <submittedName>
        <fullName evidence="2">Uncharacterized protein</fullName>
    </submittedName>
</protein>
<gene>
    <name evidence="2" type="ORF">BXY41_10824</name>
</gene>
<proteinExistence type="predicted"/>
<feature type="transmembrane region" description="Helical" evidence="1">
    <location>
        <begin position="102"/>
        <end position="119"/>
    </location>
</feature>
<accession>A0A2S6HQA6</accession>
<feature type="transmembrane region" description="Helical" evidence="1">
    <location>
        <begin position="71"/>
        <end position="90"/>
    </location>
</feature>
<evidence type="ECO:0000313" key="3">
    <source>
        <dbReference type="Proteomes" id="UP000237749"/>
    </source>
</evidence>
<evidence type="ECO:0000313" key="2">
    <source>
        <dbReference type="EMBL" id="PPK79799.1"/>
    </source>
</evidence>
<keyword evidence="1" id="KW-0472">Membrane</keyword>
<organism evidence="2 3">
    <name type="scientific">Lacrimispora xylanisolvens</name>
    <dbReference type="NCBI Taxonomy" id="384636"/>
    <lineage>
        <taxon>Bacteria</taxon>
        <taxon>Bacillati</taxon>
        <taxon>Bacillota</taxon>
        <taxon>Clostridia</taxon>
        <taxon>Lachnospirales</taxon>
        <taxon>Lachnospiraceae</taxon>
        <taxon>Lacrimispora</taxon>
    </lineage>
</organism>
<dbReference type="EMBL" id="PTJA01000008">
    <property type="protein sequence ID" value="PPK79799.1"/>
    <property type="molecule type" value="Genomic_DNA"/>
</dbReference>
<dbReference type="RefSeq" id="WP_104437708.1">
    <property type="nucleotide sequence ID" value="NZ_PTJA01000008.1"/>
</dbReference>